<name>H6L5Q8_SAPGL</name>
<dbReference type="STRING" id="984262.SGRA_3584"/>
<gene>
    <name evidence="1" type="ordered locus">SGRA_3584</name>
</gene>
<dbReference type="HOGENOM" id="CLU_2620018_0_0_10"/>
<dbReference type="Proteomes" id="UP000007519">
    <property type="component" value="Chromosome"/>
</dbReference>
<dbReference type="KEGG" id="sgn:SGRA_3584"/>
<organism evidence="1 2">
    <name type="scientific">Saprospira grandis (strain Lewin)</name>
    <dbReference type="NCBI Taxonomy" id="984262"/>
    <lineage>
        <taxon>Bacteria</taxon>
        <taxon>Pseudomonadati</taxon>
        <taxon>Bacteroidota</taxon>
        <taxon>Saprospiria</taxon>
        <taxon>Saprospirales</taxon>
        <taxon>Saprospiraceae</taxon>
        <taxon>Saprospira</taxon>
    </lineage>
</organism>
<keyword evidence="2" id="KW-1185">Reference proteome</keyword>
<sequence>MFSIFGASPRFARVGLCRSSQVCSALQFFSLRFKKLGSGPSGHCYPSLSRAGFARLWTSWFPQIRFAGAQVRKNNREL</sequence>
<evidence type="ECO:0000313" key="1">
    <source>
        <dbReference type="EMBL" id="AFC26308.1"/>
    </source>
</evidence>
<evidence type="ECO:0000313" key="2">
    <source>
        <dbReference type="Proteomes" id="UP000007519"/>
    </source>
</evidence>
<accession>H6L5Q8</accession>
<protein>
    <submittedName>
        <fullName evidence="1">Uncharacterized protein</fullName>
    </submittedName>
</protein>
<dbReference type="AlphaFoldDB" id="H6L5Q8"/>
<proteinExistence type="predicted"/>
<reference evidence="1 2" key="1">
    <citation type="journal article" date="2012" name="Stand. Genomic Sci.">
        <title>Complete genome sequencing and analysis of Saprospira grandis str. Lewin, a predatory marine bacterium.</title>
        <authorList>
            <person name="Saw J.H."/>
            <person name="Yuryev A."/>
            <person name="Kanbe M."/>
            <person name="Hou S."/>
            <person name="Young A.G."/>
            <person name="Aizawa S."/>
            <person name="Alam M."/>
        </authorList>
    </citation>
    <scope>NUCLEOTIDE SEQUENCE [LARGE SCALE GENOMIC DNA]</scope>
    <source>
        <strain evidence="1 2">Lewin</strain>
    </source>
</reference>
<dbReference type="EMBL" id="CP002831">
    <property type="protein sequence ID" value="AFC26308.1"/>
    <property type="molecule type" value="Genomic_DNA"/>
</dbReference>